<evidence type="ECO:0000313" key="3">
    <source>
        <dbReference type="Proteomes" id="UP000785679"/>
    </source>
</evidence>
<feature type="chain" id="PRO_5035189621" description="Secreted protein" evidence="1">
    <location>
        <begin position="16"/>
        <end position="125"/>
    </location>
</feature>
<protein>
    <recommendedName>
        <fullName evidence="4">Secreted protein</fullName>
    </recommendedName>
</protein>
<evidence type="ECO:0000256" key="1">
    <source>
        <dbReference type="SAM" id="SignalP"/>
    </source>
</evidence>
<dbReference type="Proteomes" id="UP000785679">
    <property type="component" value="Unassembled WGS sequence"/>
</dbReference>
<dbReference type="EMBL" id="RRYP01003260">
    <property type="protein sequence ID" value="TNV83968.1"/>
    <property type="molecule type" value="Genomic_DNA"/>
</dbReference>
<name>A0A8J8NZ72_HALGN</name>
<organism evidence="2 3">
    <name type="scientific">Halteria grandinella</name>
    <dbReference type="NCBI Taxonomy" id="5974"/>
    <lineage>
        <taxon>Eukaryota</taxon>
        <taxon>Sar</taxon>
        <taxon>Alveolata</taxon>
        <taxon>Ciliophora</taxon>
        <taxon>Intramacronucleata</taxon>
        <taxon>Spirotrichea</taxon>
        <taxon>Stichotrichia</taxon>
        <taxon>Sporadotrichida</taxon>
        <taxon>Halteriidae</taxon>
        <taxon>Halteria</taxon>
    </lineage>
</organism>
<keyword evidence="1" id="KW-0732">Signal</keyword>
<evidence type="ECO:0008006" key="4">
    <source>
        <dbReference type="Google" id="ProtNLM"/>
    </source>
</evidence>
<dbReference type="AlphaFoldDB" id="A0A8J8NZ72"/>
<comment type="caution">
    <text evidence="2">The sequence shown here is derived from an EMBL/GenBank/DDBJ whole genome shotgun (WGS) entry which is preliminary data.</text>
</comment>
<evidence type="ECO:0000313" key="2">
    <source>
        <dbReference type="EMBL" id="TNV83968.1"/>
    </source>
</evidence>
<keyword evidence="3" id="KW-1185">Reference proteome</keyword>
<sequence length="125" mass="14552">MVVVLLHFCSCYLSAHILFCTSQYPLRHQSLQKQQTPLHLCQVCLTVVTPPVFTSIEQIHDVSLQIKSLLYPGLQVPVMILQQEPAMHQSSQVHETLMHRFFVDSENIHYEELYFTKLVEILQVF</sequence>
<reference evidence="2" key="1">
    <citation type="submission" date="2019-06" db="EMBL/GenBank/DDBJ databases">
        <authorList>
            <person name="Zheng W."/>
        </authorList>
    </citation>
    <scope>NUCLEOTIDE SEQUENCE</scope>
    <source>
        <strain evidence="2">QDHG01</strain>
    </source>
</reference>
<feature type="signal peptide" evidence="1">
    <location>
        <begin position="1"/>
        <end position="15"/>
    </location>
</feature>
<accession>A0A8J8NZ72</accession>
<gene>
    <name evidence="2" type="ORF">FGO68_gene3268</name>
</gene>
<proteinExistence type="predicted"/>